<dbReference type="FunFam" id="1.20.1740.10:FF:000013">
    <property type="entry name" value="Solute carrier family 12 member"/>
    <property type="match status" value="1"/>
</dbReference>
<dbReference type="InterPro" id="IPR004841">
    <property type="entry name" value="AA-permease/SLC12A_dom"/>
</dbReference>
<sequence length="735" mass="79133">MTARPRTTEGQLGTFIGVFTPTLLTILGVIMYLRVGWLVGNMGLLYTLSIVVLANLVTLATTLSFSSIATNRRIGIGGAYNIISRNLGLEIGGAIGLPLFLSQAFSVTLYAFGLAESVRFIWPGVPVAPAAFVIVLGIGLLASKGSAIALKAQLPLLVLVAVSLAALLAGSVFNPISDPPPMAQSTGEIEYWVAFAVFFPAVTGVMAGLGLSGDLRDPKASIPRGSIAAVLLGFAVYITIPVLLFLGADTQALIDDPMVWARVAPLGALLILPGLWGAIFSSAVGSVLGAPRTLQALALDHLAPKQFARTVGPHEEPIFGLVLTLLIALAACRLGDLNTVAPIVTMFFLTVYGTVNLVAAFASLSGEISWRPTLRIPWIASLTAGIACIVAMFLISPLAAVAALSAELIVWLFLARKERTTAWGDARRGLYEALMQWALVRISAHPMTARSWRPHIMIFVQKIERSLDLVHFGRWFAQGRGILTICELVEADLAPEELDTQARRREMEGFLKQEGVVAFAETDVVRDIGDGLISVAQANGMGGLNSNTLLMGWPGGTNGLERILRSLRAFSQLGKSLILGRIDTDRLWASPADREIHVWWGGLQRNGDLMLLLAYLLSRNAEWRGAKLVVTSLASTELMRERTQRHLDELLPELRIKARTEVLIKPENMTVREMIFAQSKDADVTFLGLPVPEVGGETEAAQRMAKMAEGLSTVFFVNNSSPFGGELVERSSEPT</sequence>
<feature type="transmembrane region" description="Helical" evidence="7">
    <location>
        <begin position="343"/>
        <end position="364"/>
    </location>
</feature>
<dbReference type="EMBL" id="UINC01000919">
    <property type="protein sequence ID" value="SUZ63555.1"/>
    <property type="molecule type" value="Genomic_DNA"/>
</dbReference>
<evidence type="ECO:0000256" key="7">
    <source>
        <dbReference type="SAM" id="Phobius"/>
    </source>
</evidence>
<feature type="transmembrane region" description="Helical" evidence="7">
    <location>
        <begin position="376"/>
        <end position="393"/>
    </location>
</feature>
<evidence type="ECO:0000256" key="4">
    <source>
        <dbReference type="ARBA" id="ARBA00022692"/>
    </source>
</evidence>
<evidence type="ECO:0008006" key="11">
    <source>
        <dbReference type="Google" id="ProtNLM"/>
    </source>
</evidence>
<comment type="subcellular location">
    <subcellularLocation>
        <location evidence="1">Membrane</location>
        <topology evidence="1">Multi-pass membrane protein</topology>
    </subcellularLocation>
</comment>
<feature type="transmembrane region" description="Helical" evidence="7">
    <location>
        <begin position="120"/>
        <end position="142"/>
    </location>
</feature>
<feature type="transmembrane region" description="Helical" evidence="7">
    <location>
        <begin position="154"/>
        <end position="173"/>
    </location>
</feature>
<dbReference type="PANTHER" id="PTHR11827">
    <property type="entry name" value="SOLUTE CARRIER FAMILY 12, CATION COTRANSPORTERS"/>
    <property type="match status" value="1"/>
</dbReference>
<dbReference type="PANTHER" id="PTHR11827:SF72">
    <property type="entry name" value="GH08340P"/>
    <property type="match status" value="1"/>
</dbReference>
<feature type="transmembrane region" description="Helical" evidence="7">
    <location>
        <begin position="12"/>
        <end position="33"/>
    </location>
</feature>
<gene>
    <name evidence="10" type="ORF">METZ01_LOCUS16409</name>
</gene>
<keyword evidence="4 7" id="KW-0812">Transmembrane</keyword>
<accession>A0A381P9B0</accession>
<dbReference type="GO" id="GO:0016020">
    <property type="term" value="C:membrane"/>
    <property type="evidence" value="ECO:0007669"/>
    <property type="project" value="UniProtKB-SubCell"/>
</dbReference>
<dbReference type="Gene3D" id="1.20.1740.10">
    <property type="entry name" value="Amino acid/polyamine transporter I"/>
    <property type="match status" value="1"/>
</dbReference>
<proteinExistence type="inferred from homology"/>
<dbReference type="Pfam" id="PF00324">
    <property type="entry name" value="AA_permease"/>
    <property type="match status" value="1"/>
</dbReference>
<feature type="domain" description="Amino acid permease/ SLC12A" evidence="8">
    <location>
        <begin position="18"/>
        <end position="456"/>
    </location>
</feature>
<dbReference type="Pfam" id="PF03522">
    <property type="entry name" value="SLC12"/>
    <property type="match status" value="1"/>
</dbReference>
<feature type="transmembrane region" description="Helical" evidence="7">
    <location>
        <begin position="193"/>
        <end position="213"/>
    </location>
</feature>
<organism evidence="10">
    <name type="scientific">marine metagenome</name>
    <dbReference type="NCBI Taxonomy" id="408172"/>
    <lineage>
        <taxon>unclassified sequences</taxon>
        <taxon>metagenomes</taxon>
        <taxon>ecological metagenomes</taxon>
    </lineage>
</organism>
<evidence type="ECO:0000313" key="10">
    <source>
        <dbReference type="EMBL" id="SUZ63555.1"/>
    </source>
</evidence>
<keyword evidence="6 7" id="KW-0472">Membrane</keyword>
<feature type="transmembrane region" description="Helical" evidence="7">
    <location>
        <begin position="318"/>
        <end position="337"/>
    </location>
</feature>
<evidence type="ECO:0000256" key="5">
    <source>
        <dbReference type="ARBA" id="ARBA00022989"/>
    </source>
</evidence>
<evidence type="ECO:0000256" key="2">
    <source>
        <dbReference type="ARBA" id="ARBA00010593"/>
    </source>
</evidence>
<feature type="domain" description="SLC12A transporter C-terminal" evidence="9">
    <location>
        <begin position="595"/>
        <end position="661"/>
    </location>
</feature>
<dbReference type="InterPro" id="IPR004842">
    <property type="entry name" value="SLC12A_fam"/>
</dbReference>
<dbReference type="AlphaFoldDB" id="A0A381P9B0"/>
<evidence type="ECO:0000259" key="8">
    <source>
        <dbReference type="Pfam" id="PF00324"/>
    </source>
</evidence>
<feature type="transmembrane region" description="Helical" evidence="7">
    <location>
        <begin position="45"/>
        <end position="66"/>
    </location>
</feature>
<evidence type="ECO:0000256" key="6">
    <source>
        <dbReference type="ARBA" id="ARBA00023136"/>
    </source>
</evidence>
<evidence type="ECO:0000256" key="1">
    <source>
        <dbReference type="ARBA" id="ARBA00004141"/>
    </source>
</evidence>
<keyword evidence="5 7" id="KW-1133">Transmembrane helix</keyword>
<feature type="transmembrane region" description="Helical" evidence="7">
    <location>
        <begin position="225"/>
        <end position="246"/>
    </location>
</feature>
<reference evidence="10" key="1">
    <citation type="submission" date="2018-05" db="EMBL/GenBank/DDBJ databases">
        <authorList>
            <person name="Lanie J.A."/>
            <person name="Ng W.-L."/>
            <person name="Kazmierczak K.M."/>
            <person name="Andrzejewski T.M."/>
            <person name="Davidsen T.M."/>
            <person name="Wayne K.J."/>
            <person name="Tettelin H."/>
            <person name="Glass J.I."/>
            <person name="Rusch D."/>
            <person name="Podicherti R."/>
            <person name="Tsui H.-C.T."/>
            <person name="Winkler M.E."/>
        </authorList>
    </citation>
    <scope>NUCLEOTIDE SEQUENCE</scope>
</reference>
<dbReference type="GO" id="GO:0015377">
    <property type="term" value="F:chloride:monoatomic cation symporter activity"/>
    <property type="evidence" value="ECO:0007669"/>
    <property type="project" value="InterPro"/>
</dbReference>
<comment type="similarity">
    <text evidence="2">Belongs to the SLC12A transporter family.</text>
</comment>
<dbReference type="InterPro" id="IPR018491">
    <property type="entry name" value="SLC12_C"/>
</dbReference>
<evidence type="ECO:0000259" key="9">
    <source>
        <dbReference type="Pfam" id="PF03522"/>
    </source>
</evidence>
<name>A0A381P9B0_9ZZZZ</name>
<feature type="transmembrane region" description="Helical" evidence="7">
    <location>
        <begin position="266"/>
        <end position="288"/>
    </location>
</feature>
<evidence type="ECO:0000256" key="3">
    <source>
        <dbReference type="ARBA" id="ARBA00022448"/>
    </source>
</evidence>
<keyword evidence="3" id="KW-0813">Transport</keyword>
<feature type="transmembrane region" description="Helical" evidence="7">
    <location>
        <begin position="87"/>
        <end position="114"/>
    </location>
</feature>
<protein>
    <recommendedName>
        <fullName evidence="11">Na-K-Cl cotransporter</fullName>
    </recommendedName>
</protein>